<dbReference type="InterPro" id="IPR000887">
    <property type="entry name" value="Aldlse_KDPG_KHG"/>
</dbReference>
<dbReference type="NCBIfam" id="TIGR01182">
    <property type="entry name" value="eda"/>
    <property type="match status" value="1"/>
</dbReference>
<dbReference type="GO" id="GO:0008675">
    <property type="term" value="F:2-dehydro-3-deoxy-phosphogluconate aldolase activity"/>
    <property type="evidence" value="ECO:0007669"/>
    <property type="project" value="UniProtKB-EC"/>
</dbReference>
<comment type="caution">
    <text evidence="6">The sequence shown here is derived from an EMBL/GenBank/DDBJ whole genome shotgun (WGS) entry which is preliminary data.</text>
</comment>
<gene>
    <name evidence="6" type="primary">eda</name>
    <name evidence="6" type="ORF">P6N53_02240</name>
</gene>
<dbReference type="GO" id="GO:0008700">
    <property type="term" value="F:(R,S)-4-hydroxy-2-oxoglutarate aldolase activity"/>
    <property type="evidence" value="ECO:0007669"/>
    <property type="project" value="UniProtKB-EC"/>
</dbReference>
<dbReference type="EC" id="4.1.2.14" evidence="6"/>
<organism evidence="6 7">
    <name type="scientific">Desulforamulus aquiferis</name>
    <dbReference type="NCBI Taxonomy" id="1397668"/>
    <lineage>
        <taxon>Bacteria</taxon>
        <taxon>Bacillati</taxon>
        <taxon>Bacillota</taxon>
        <taxon>Clostridia</taxon>
        <taxon>Eubacteriales</taxon>
        <taxon>Peptococcaceae</taxon>
        <taxon>Desulforamulus</taxon>
    </lineage>
</organism>
<accession>A0AAW7Z9Q1</accession>
<comment type="similarity">
    <text evidence="2">Belongs to the KHG/KDPG aldolase family.</text>
</comment>
<dbReference type="PANTHER" id="PTHR30246">
    <property type="entry name" value="2-KETO-3-DEOXY-6-PHOSPHOGLUCONATE ALDOLASE"/>
    <property type="match status" value="1"/>
</dbReference>
<dbReference type="EMBL" id="JARPTC010000002">
    <property type="protein sequence ID" value="MDO7786041.1"/>
    <property type="molecule type" value="Genomic_DNA"/>
</dbReference>
<protein>
    <submittedName>
        <fullName evidence="6">Bifunctional 4-hydroxy-2-oxoglutarate aldolase/2-dehydro-3-deoxy-phosphogluconate aldolase</fullName>
        <ecNumber evidence="6">4.1.2.14</ecNumber>
        <ecNumber evidence="6">4.1.3.16</ecNumber>
    </submittedName>
</protein>
<proteinExistence type="inferred from homology"/>
<keyword evidence="4 6" id="KW-0456">Lyase</keyword>
<evidence type="ECO:0000256" key="2">
    <source>
        <dbReference type="ARBA" id="ARBA00006906"/>
    </source>
</evidence>
<dbReference type="InterPro" id="IPR013785">
    <property type="entry name" value="Aldolase_TIM"/>
</dbReference>
<dbReference type="AlphaFoldDB" id="A0AAW7Z9Q1"/>
<dbReference type="SUPFAM" id="SSF51569">
    <property type="entry name" value="Aldolase"/>
    <property type="match status" value="1"/>
</dbReference>
<evidence type="ECO:0000256" key="5">
    <source>
        <dbReference type="ARBA" id="ARBA00023277"/>
    </source>
</evidence>
<reference evidence="6" key="2">
    <citation type="submission" date="2023-03" db="EMBL/GenBank/DDBJ databases">
        <authorList>
            <person name="Zhang Z."/>
        </authorList>
    </citation>
    <scope>NUCLEOTIDE SEQUENCE</scope>
    <source>
        <strain evidence="6">DSA</strain>
    </source>
</reference>
<name>A0AAW7Z9Q1_9FIRM</name>
<comment type="subunit">
    <text evidence="3">Homotrimer.</text>
</comment>
<evidence type="ECO:0000256" key="4">
    <source>
        <dbReference type="ARBA" id="ARBA00023239"/>
    </source>
</evidence>
<dbReference type="Proteomes" id="UP001172911">
    <property type="component" value="Unassembled WGS sequence"/>
</dbReference>
<comment type="pathway">
    <text evidence="1">Carbohydrate acid metabolism.</text>
</comment>
<dbReference type="Gene3D" id="3.20.20.70">
    <property type="entry name" value="Aldolase class I"/>
    <property type="match status" value="1"/>
</dbReference>
<dbReference type="RefSeq" id="WP_304540817.1">
    <property type="nucleotide sequence ID" value="NZ_JARPTC010000002.1"/>
</dbReference>
<keyword evidence="7" id="KW-1185">Reference proteome</keyword>
<evidence type="ECO:0000313" key="6">
    <source>
        <dbReference type="EMBL" id="MDO7786041.1"/>
    </source>
</evidence>
<reference evidence="6" key="1">
    <citation type="journal article" date="2023" name="J. Hazard. Mater.">
        <title>Anaerobic biodegradation of pyrene and benzo[a]pyrene by a new sulfate-reducing Desulforamulus aquiferis strain DSA.</title>
        <authorList>
            <person name="Zhang Z."/>
            <person name="Sun J."/>
            <person name="Gong X."/>
            <person name="Wang C."/>
            <person name="Wang H."/>
        </authorList>
    </citation>
    <scope>NUCLEOTIDE SEQUENCE</scope>
    <source>
        <strain evidence="6">DSA</strain>
    </source>
</reference>
<evidence type="ECO:0000313" key="7">
    <source>
        <dbReference type="Proteomes" id="UP001172911"/>
    </source>
</evidence>
<dbReference type="Pfam" id="PF01081">
    <property type="entry name" value="Aldolase"/>
    <property type="match status" value="1"/>
</dbReference>
<dbReference type="PANTHER" id="PTHR30246:SF1">
    <property type="entry name" value="2-DEHYDRO-3-DEOXY-6-PHOSPHOGALACTONATE ALDOLASE-RELATED"/>
    <property type="match status" value="1"/>
</dbReference>
<evidence type="ECO:0000256" key="3">
    <source>
        <dbReference type="ARBA" id="ARBA00011233"/>
    </source>
</evidence>
<dbReference type="CDD" id="cd00452">
    <property type="entry name" value="KDPG_aldolase"/>
    <property type="match status" value="1"/>
</dbReference>
<evidence type="ECO:0000256" key="1">
    <source>
        <dbReference type="ARBA" id="ARBA00004761"/>
    </source>
</evidence>
<dbReference type="EC" id="4.1.3.16" evidence="6"/>
<sequence>MCQNLILPKTRLAESLLASGIVAVVRGAEAEKVVKISKALQQGGVTAIELTMDTPGAVDMIRKVVAEVGSQAVIGAGTVLDAETARAAILAGAEFIFCPSLHEDVIRTANRYGKVVIPGVMTPTEIIKAYELGADILKVFPAGVLGPRYFKEVRGPFKHVPLMPSGGVTLDNAAEFIKAGCVALGVGGSLLDKDAIREERYEVLTERASQFVKIVAQARESL</sequence>
<keyword evidence="5" id="KW-0119">Carbohydrate metabolism</keyword>